<reference evidence="2" key="1">
    <citation type="journal article" date="2021" name="Mol. Ecol. Resour.">
        <title>Apolygus lucorum genome provides insights into omnivorousness and mesophyll feeding.</title>
        <authorList>
            <person name="Liu Y."/>
            <person name="Liu H."/>
            <person name="Wang H."/>
            <person name="Huang T."/>
            <person name="Liu B."/>
            <person name="Yang B."/>
            <person name="Yin L."/>
            <person name="Li B."/>
            <person name="Zhang Y."/>
            <person name="Zhang S."/>
            <person name="Jiang F."/>
            <person name="Zhang X."/>
            <person name="Ren Y."/>
            <person name="Wang B."/>
            <person name="Wang S."/>
            <person name="Lu Y."/>
            <person name="Wu K."/>
            <person name="Fan W."/>
            <person name="Wang G."/>
        </authorList>
    </citation>
    <scope>NUCLEOTIDE SEQUENCE</scope>
    <source>
        <strain evidence="2">12Hb</strain>
    </source>
</reference>
<comment type="caution">
    <text evidence="2">The sequence shown here is derived from an EMBL/GenBank/DDBJ whole genome shotgun (WGS) entry which is preliminary data.</text>
</comment>
<dbReference type="GO" id="GO:0006508">
    <property type="term" value="P:proteolysis"/>
    <property type="evidence" value="ECO:0007669"/>
    <property type="project" value="InterPro"/>
</dbReference>
<dbReference type="EMBL" id="WIXP02000011">
    <property type="protein sequence ID" value="KAF6202551.1"/>
    <property type="molecule type" value="Genomic_DNA"/>
</dbReference>
<dbReference type="InterPro" id="IPR001254">
    <property type="entry name" value="Trypsin_dom"/>
</dbReference>
<dbReference type="AlphaFoldDB" id="A0A8S9X2I9"/>
<evidence type="ECO:0000259" key="1">
    <source>
        <dbReference type="PROSITE" id="PS50240"/>
    </source>
</evidence>
<dbReference type="GO" id="GO:0004252">
    <property type="term" value="F:serine-type endopeptidase activity"/>
    <property type="evidence" value="ECO:0007669"/>
    <property type="project" value="InterPro"/>
</dbReference>
<gene>
    <name evidence="2" type="ORF">GE061_002949</name>
</gene>
<evidence type="ECO:0000313" key="2">
    <source>
        <dbReference type="EMBL" id="KAF6202551.1"/>
    </source>
</evidence>
<protein>
    <recommendedName>
        <fullName evidence="1">Peptidase S1 domain-containing protein</fullName>
    </recommendedName>
</protein>
<dbReference type="OrthoDB" id="6630088at2759"/>
<evidence type="ECO:0000313" key="3">
    <source>
        <dbReference type="Proteomes" id="UP000466442"/>
    </source>
</evidence>
<dbReference type="Gene3D" id="2.40.10.10">
    <property type="entry name" value="Trypsin-like serine proteases"/>
    <property type="match status" value="1"/>
</dbReference>
<accession>A0A8S9X2I9</accession>
<dbReference type="InterPro" id="IPR009003">
    <property type="entry name" value="Peptidase_S1_PA"/>
</dbReference>
<dbReference type="Proteomes" id="UP000466442">
    <property type="component" value="Unassembled WGS sequence"/>
</dbReference>
<name>A0A8S9X2I9_APOLU</name>
<sequence>MTHEWREEVPPLPPPPPQWRLDMDLRHHIQHCACTCNHMGYGNYMDYQGEMPPRQYLEAAAFAEYQGEVPPCNCMDCANYMEYQMQMEMCRSCIGNEVVGSREKRIIFGAPLLSSTHYDVTGFYVRIDDAVHLSWLFRYLVHPGKGKERCGGAALTPHVVQTACHCIAAKWSAPVVWETYEYEYPIVINGWENMMILHHGHQTELQMNDGVWSRKFIVHENCRKLQGSTSHDIGWIVTREELKQSNNVLVKYSFAPLYTQADIVRQYNRNMKRELICLYVGFGSYYYEQTKPTAIYAGVPTILQHGWRTLRNYWQCYIHTELYLQDWYGRPFYASIPLNYSRDGTWACTTFFGKERAITGPGDSGGPVSCGGVYFGLVQSSQGDFISESSDSWEYIALIAFAIFENAAEYREAMEHHLWAIWGRPDEPVPGVLGRSTIDPFHPDAFYSTVVPFDQE</sequence>
<feature type="domain" description="Peptidase S1" evidence="1">
    <location>
        <begin position="98"/>
        <end position="456"/>
    </location>
</feature>
<proteinExistence type="predicted"/>
<keyword evidence="3" id="KW-1185">Reference proteome</keyword>
<dbReference type="SUPFAM" id="SSF50494">
    <property type="entry name" value="Trypsin-like serine proteases"/>
    <property type="match status" value="1"/>
</dbReference>
<dbReference type="PROSITE" id="PS50240">
    <property type="entry name" value="TRYPSIN_DOM"/>
    <property type="match status" value="1"/>
</dbReference>
<organism evidence="2 3">
    <name type="scientific">Apolygus lucorum</name>
    <name type="common">Small green plant bug</name>
    <name type="synonym">Lygocoris lucorum</name>
    <dbReference type="NCBI Taxonomy" id="248454"/>
    <lineage>
        <taxon>Eukaryota</taxon>
        <taxon>Metazoa</taxon>
        <taxon>Ecdysozoa</taxon>
        <taxon>Arthropoda</taxon>
        <taxon>Hexapoda</taxon>
        <taxon>Insecta</taxon>
        <taxon>Pterygota</taxon>
        <taxon>Neoptera</taxon>
        <taxon>Paraneoptera</taxon>
        <taxon>Hemiptera</taxon>
        <taxon>Heteroptera</taxon>
        <taxon>Panheteroptera</taxon>
        <taxon>Cimicomorpha</taxon>
        <taxon>Miridae</taxon>
        <taxon>Mirini</taxon>
        <taxon>Apolygus</taxon>
    </lineage>
</organism>
<dbReference type="InterPro" id="IPR043504">
    <property type="entry name" value="Peptidase_S1_PA_chymotrypsin"/>
</dbReference>